<dbReference type="Proteomes" id="UP000231843">
    <property type="component" value="Unassembled WGS sequence"/>
</dbReference>
<feature type="transmembrane region" description="Helical" evidence="1">
    <location>
        <begin position="37"/>
        <end position="54"/>
    </location>
</feature>
<keyword evidence="3" id="KW-1185">Reference proteome</keyword>
<keyword evidence="1" id="KW-0472">Membrane</keyword>
<evidence type="ECO:0000256" key="1">
    <source>
        <dbReference type="SAM" id="Phobius"/>
    </source>
</evidence>
<organism evidence="2 3">
    <name type="scientific">Leptospira neocaledonica</name>
    <dbReference type="NCBI Taxonomy" id="2023192"/>
    <lineage>
        <taxon>Bacteria</taxon>
        <taxon>Pseudomonadati</taxon>
        <taxon>Spirochaetota</taxon>
        <taxon>Spirochaetia</taxon>
        <taxon>Leptospirales</taxon>
        <taxon>Leptospiraceae</taxon>
        <taxon>Leptospira</taxon>
    </lineage>
</organism>
<evidence type="ECO:0000313" key="3">
    <source>
        <dbReference type="Proteomes" id="UP000231843"/>
    </source>
</evidence>
<evidence type="ECO:0000313" key="2">
    <source>
        <dbReference type="EMBL" id="PJZ77423.1"/>
    </source>
</evidence>
<reference evidence="2 3" key="1">
    <citation type="submission" date="2017-07" db="EMBL/GenBank/DDBJ databases">
        <title>Leptospira spp. isolated from tropical soils.</title>
        <authorList>
            <person name="Thibeaux R."/>
            <person name="Iraola G."/>
            <person name="Ferres I."/>
            <person name="Bierque E."/>
            <person name="Girault D."/>
            <person name="Soupe-Gilbert M.-E."/>
            <person name="Picardeau M."/>
            <person name="Goarant C."/>
        </authorList>
    </citation>
    <scope>NUCLEOTIDE SEQUENCE [LARGE SCALE GENOMIC DNA]</scope>
    <source>
        <strain evidence="2 3">ES4-C-A1</strain>
    </source>
</reference>
<keyword evidence="1" id="KW-1133">Transmembrane helix</keyword>
<dbReference type="AlphaFoldDB" id="A0A2M9ZZR9"/>
<sequence length="200" mass="22796">MIHYILKKCIRIRKGFFVFSLIPSEILQEYTIMNAKFLFNLLFFFAFFSCKGIGDFQQAPNSLALDHIRCDQILNEITIKNRDSDPVILLNTALPSIERNHSEAKLGYFFGSAKNSKTSEEQTKNLAKTISLILPGQSHKLKIGEDFENINSIDTFRVSIGYSKMEKGKFSQTGLKISPDLAQLQSIQDFEIDCRDISKL</sequence>
<gene>
    <name evidence="2" type="ORF">CH365_07490</name>
</gene>
<accession>A0A2M9ZZR9</accession>
<comment type="caution">
    <text evidence="2">The sequence shown here is derived from an EMBL/GenBank/DDBJ whole genome shotgun (WGS) entry which is preliminary data.</text>
</comment>
<proteinExistence type="predicted"/>
<name>A0A2M9ZZR9_9LEPT</name>
<protein>
    <submittedName>
        <fullName evidence="2">Uncharacterized protein</fullName>
    </submittedName>
</protein>
<keyword evidence="1" id="KW-0812">Transmembrane</keyword>
<dbReference type="EMBL" id="NPEA01000004">
    <property type="protein sequence ID" value="PJZ77423.1"/>
    <property type="molecule type" value="Genomic_DNA"/>
</dbReference>